<dbReference type="Proteomes" id="UP001371224">
    <property type="component" value="Unassembled WGS sequence"/>
</dbReference>
<organism evidence="8 9">
    <name type="scientific">Microbacterium bandirmense</name>
    <dbReference type="NCBI Taxonomy" id="3122050"/>
    <lineage>
        <taxon>Bacteria</taxon>
        <taxon>Bacillati</taxon>
        <taxon>Actinomycetota</taxon>
        <taxon>Actinomycetes</taxon>
        <taxon>Micrococcales</taxon>
        <taxon>Microbacteriaceae</taxon>
        <taxon>Microbacterium</taxon>
    </lineage>
</organism>
<proteinExistence type="predicted"/>
<feature type="transmembrane region" description="Helical" evidence="7">
    <location>
        <begin position="98"/>
        <end position="118"/>
    </location>
</feature>
<feature type="transmembrane region" description="Helical" evidence="7">
    <location>
        <begin position="429"/>
        <end position="449"/>
    </location>
</feature>
<keyword evidence="6 7" id="KW-0472">Membrane</keyword>
<evidence type="ECO:0000256" key="1">
    <source>
        <dbReference type="ARBA" id="ARBA00004651"/>
    </source>
</evidence>
<accession>A0ABU8L9Q9</accession>
<dbReference type="RefSeq" id="WP_337331724.1">
    <property type="nucleotide sequence ID" value="NZ_JBBDGM010000005.1"/>
</dbReference>
<evidence type="ECO:0000256" key="3">
    <source>
        <dbReference type="ARBA" id="ARBA00022475"/>
    </source>
</evidence>
<feature type="transmembrane region" description="Helical" evidence="7">
    <location>
        <begin position="156"/>
        <end position="173"/>
    </location>
</feature>
<dbReference type="InterPro" id="IPR036259">
    <property type="entry name" value="MFS_trans_sf"/>
</dbReference>
<feature type="transmembrane region" description="Helical" evidence="7">
    <location>
        <begin position="276"/>
        <end position="301"/>
    </location>
</feature>
<dbReference type="Gene3D" id="1.20.1250.20">
    <property type="entry name" value="MFS general substrate transporter like domains"/>
    <property type="match status" value="1"/>
</dbReference>
<evidence type="ECO:0000313" key="8">
    <source>
        <dbReference type="EMBL" id="MEJ1088055.1"/>
    </source>
</evidence>
<keyword evidence="3" id="KW-1003">Cell membrane</keyword>
<dbReference type="PANTHER" id="PTHR23513:SF11">
    <property type="entry name" value="STAPHYLOFERRIN A TRANSPORTER"/>
    <property type="match status" value="1"/>
</dbReference>
<keyword evidence="5 7" id="KW-1133">Transmembrane helix</keyword>
<evidence type="ECO:0000256" key="4">
    <source>
        <dbReference type="ARBA" id="ARBA00022692"/>
    </source>
</evidence>
<dbReference type="EMBL" id="JBBDGM010000005">
    <property type="protein sequence ID" value="MEJ1088055.1"/>
    <property type="molecule type" value="Genomic_DNA"/>
</dbReference>
<dbReference type="Pfam" id="PF05977">
    <property type="entry name" value="MFS_3"/>
    <property type="match status" value="1"/>
</dbReference>
<reference evidence="8 9" key="1">
    <citation type="submission" date="2024-02" db="EMBL/GenBank/DDBJ databases">
        <authorList>
            <person name="Saticioglu I.B."/>
        </authorList>
    </citation>
    <scope>NUCLEOTIDE SEQUENCE [LARGE SCALE GENOMIC DNA]</scope>
    <source>
        <strain evidence="8 9">Mu-80</strain>
    </source>
</reference>
<sequence>MLPSLLEILITDIPVIALSVHLIVGTVADVSVDEHRSTSPETAPMPVVGGPRRWQNSVESLSHSEYRRYALGLLSSSAGLWIARIATDWLVLELTGSVALLGIVIAVQLAPPMLLGAWGGVISDWMPARIAVVSTQLLFAGLYVLLGIIVLQGDVAPFWVFVVSAGVGIVSCLDGPSRAVLTSQTVTVSAFPNAISVNAVIPQLGGIFGAMLAGAAIAIFDIGITMIFAAAGLAVGAIATAFIRSQRLVPRPAASGALNQRGQIREAIRYVRRKPAIMLSILMLGVLSLSGLSASVLLAWMADTKFDSGATGYSLYATAASVGALVGGLLSTSRRNFTVRGNAVALAVSALPWLLCGLTTWPGVFLVAIAGASTARLIFLIGNDTLTQLSTNLRIRGRVVALYLMVATAGQVIASVLLGWIVTAWGGDVAFLLTGAFTLVTAIAVYALAPWAERPALTRA</sequence>
<feature type="transmembrane region" description="Helical" evidence="7">
    <location>
        <begin position="313"/>
        <end position="330"/>
    </location>
</feature>
<comment type="caution">
    <text evidence="8">The sequence shown here is derived from an EMBL/GenBank/DDBJ whole genome shotgun (WGS) entry which is preliminary data.</text>
</comment>
<dbReference type="PANTHER" id="PTHR23513">
    <property type="entry name" value="INTEGRAL MEMBRANE EFFLUX PROTEIN-RELATED"/>
    <property type="match status" value="1"/>
</dbReference>
<feature type="transmembrane region" description="Helical" evidence="7">
    <location>
        <begin position="361"/>
        <end position="379"/>
    </location>
</feature>
<keyword evidence="4 7" id="KW-0812">Transmembrane</keyword>
<comment type="subcellular location">
    <subcellularLocation>
        <location evidence="1">Cell membrane</location>
        <topology evidence="1">Multi-pass membrane protein</topology>
    </subcellularLocation>
</comment>
<protein>
    <submittedName>
        <fullName evidence="8">MFS transporter</fullName>
    </submittedName>
</protein>
<feature type="transmembrane region" description="Helical" evidence="7">
    <location>
        <begin position="194"/>
        <end position="220"/>
    </location>
</feature>
<evidence type="ECO:0000256" key="7">
    <source>
        <dbReference type="SAM" id="Phobius"/>
    </source>
</evidence>
<feature type="transmembrane region" description="Helical" evidence="7">
    <location>
        <begin position="130"/>
        <end position="150"/>
    </location>
</feature>
<name>A0ABU8L9Q9_9MICO</name>
<dbReference type="CDD" id="cd06173">
    <property type="entry name" value="MFS_MefA_like"/>
    <property type="match status" value="1"/>
</dbReference>
<evidence type="ECO:0000256" key="6">
    <source>
        <dbReference type="ARBA" id="ARBA00023136"/>
    </source>
</evidence>
<dbReference type="InterPro" id="IPR010290">
    <property type="entry name" value="TM_effector"/>
</dbReference>
<feature type="transmembrane region" description="Helical" evidence="7">
    <location>
        <begin position="337"/>
        <end position="355"/>
    </location>
</feature>
<feature type="transmembrane region" description="Helical" evidence="7">
    <location>
        <begin position="400"/>
        <end position="423"/>
    </location>
</feature>
<keyword evidence="2" id="KW-0813">Transport</keyword>
<feature type="transmembrane region" description="Helical" evidence="7">
    <location>
        <begin position="226"/>
        <end position="243"/>
    </location>
</feature>
<gene>
    <name evidence="8" type="ORF">WDU99_06970</name>
</gene>
<evidence type="ECO:0000256" key="5">
    <source>
        <dbReference type="ARBA" id="ARBA00022989"/>
    </source>
</evidence>
<evidence type="ECO:0000256" key="2">
    <source>
        <dbReference type="ARBA" id="ARBA00022448"/>
    </source>
</evidence>
<keyword evidence="9" id="KW-1185">Reference proteome</keyword>
<dbReference type="SUPFAM" id="SSF103473">
    <property type="entry name" value="MFS general substrate transporter"/>
    <property type="match status" value="1"/>
</dbReference>
<evidence type="ECO:0000313" key="9">
    <source>
        <dbReference type="Proteomes" id="UP001371224"/>
    </source>
</evidence>